<feature type="binding site" evidence="9">
    <location>
        <position position="16"/>
    </location>
    <ligand>
        <name>Mg(2+)</name>
        <dbReference type="ChEBI" id="CHEBI:18420"/>
    </ligand>
</feature>
<keyword evidence="3 9" id="KW-0479">Metal-binding</keyword>
<feature type="binding site" evidence="9">
    <location>
        <position position="43"/>
    </location>
    <ligand>
        <name>Mg(2+)</name>
        <dbReference type="ChEBI" id="CHEBI:18420"/>
    </ligand>
</feature>
<keyword evidence="7 9" id="KW-0460">Magnesium</keyword>
<dbReference type="PANTHER" id="PTHR43210:SF2">
    <property type="entry name" value="ATP-DEPENDENT DETHIOBIOTIN SYNTHETASE BIOD 2"/>
    <property type="match status" value="1"/>
</dbReference>
<keyword evidence="4 9" id="KW-0547">Nucleotide-binding</keyword>
<feature type="binding site" evidence="9">
    <location>
        <position position="43"/>
    </location>
    <ligand>
        <name>ATP</name>
        <dbReference type="ChEBI" id="CHEBI:30616"/>
    </ligand>
</feature>
<dbReference type="CDD" id="cd03109">
    <property type="entry name" value="DTBS"/>
    <property type="match status" value="1"/>
</dbReference>
<evidence type="ECO:0000256" key="9">
    <source>
        <dbReference type="HAMAP-Rule" id="MF_00336"/>
    </source>
</evidence>
<dbReference type="GO" id="GO:0009102">
    <property type="term" value="P:biotin biosynthetic process"/>
    <property type="evidence" value="ECO:0007669"/>
    <property type="project" value="UniProtKB-UniRule"/>
</dbReference>
<comment type="catalytic activity">
    <reaction evidence="8">
        <text>(7R,8S)-8-amino-7-(carboxyamino)nonanoate + ATP = (4R,5S)-dethiobiotin + ADP + phosphate + H(+)</text>
        <dbReference type="Rhea" id="RHEA:63684"/>
        <dbReference type="ChEBI" id="CHEBI:15378"/>
        <dbReference type="ChEBI" id="CHEBI:30616"/>
        <dbReference type="ChEBI" id="CHEBI:43474"/>
        <dbReference type="ChEBI" id="CHEBI:149470"/>
        <dbReference type="ChEBI" id="CHEBI:149473"/>
        <dbReference type="ChEBI" id="CHEBI:456216"/>
    </reaction>
</comment>
<comment type="caution">
    <text evidence="10">The sequence shown here is derived from an EMBL/GenBank/DDBJ whole genome shotgun (WGS) entry which is preliminary data.</text>
</comment>
<dbReference type="PANTHER" id="PTHR43210">
    <property type="entry name" value="DETHIOBIOTIN SYNTHETASE"/>
    <property type="match status" value="1"/>
</dbReference>
<dbReference type="PIRSF" id="PIRSF006755">
    <property type="entry name" value="DTB_synth"/>
    <property type="match status" value="1"/>
</dbReference>
<feature type="binding site" evidence="9">
    <location>
        <begin position="12"/>
        <end position="17"/>
    </location>
    <ligand>
        <name>ATP</name>
        <dbReference type="ChEBI" id="CHEBI:30616"/>
    </ligand>
</feature>
<evidence type="ECO:0000256" key="1">
    <source>
        <dbReference type="ARBA" id="ARBA00022490"/>
    </source>
</evidence>
<sequence length="212" mass="21932">MTPVIITGTDTGIGKTVFSAGLVAALQATYWKPVQSGLDEETDSETVTRLAALPPERLLPEAHRLVTPASPHLSAEIDGVAIDPDALLLPDVAGPLVVEGAGGLLVPLTRDVLYADVFARWGAPLILCARTGLGTINHTLLSVAAIRARRIPLLGIAFIGDAHADNPRTIAAFSGVPILGRLPRLDPLDPGTLAAAFAANIDVAAIRRGLGA</sequence>
<organism evidence="10 11">
    <name type="scientific">Methylobrevis albus</name>
    <dbReference type="NCBI Taxonomy" id="2793297"/>
    <lineage>
        <taxon>Bacteria</taxon>
        <taxon>Pseudomonadati</taxon>
        <taxon>Pseudomonadota</taxon>
        <taxon>Alphaproteobacteria</taxon>
        <taxon>Hyphomicrobiales</taxon>
        <taxon>Pleomorphomonadaceae</taxon>
        <taxon>Methylobrevis</taxon>
    </lineage>
</organism>
<feature type="binding site" evidence="9">
    <location>
        <begin position="99"/>
        <end position="102"/>
    </location>
    <ligand>
        <name>ATP</name>
        <dbReference type="ChEBI" id="CHEBI:30616"/>
    </ligand>
</feature>
<reference evidence="10" key="1">
    <citation type="submission" date="2020-12" db="EMBL/GenBank/DDBJ databases">
        <title>Methylobrevis albus sp. nov., isolated from fresh water lack sediment.</title>
        <authorList>
            <person name="Zou Q."/>
        </authorList>
    </citation>
    <scope>NUCLEOTIDE SEQUENCE</scope>
    <source>
        <strain evidence="10">L22</strain>
    </source>
</reference>
<dbReference type="RefSeq" id="WP_197311564.1">
    <property type="nucleotide sequence ID" value="NZ_JADZLT010000050.1"/>
</dbReference>
<dbReference type="NCBIfam" id="TIGR00347">
    <property type="entry name" value="bioD"/>
    <property type="match status" value="1"/>
</dbReference>
<accession>A0A931I2Z8</accession>
<comment type="catalytic activity">
    <reaction evidence="9">
        <text>(7R,8S)-7,8-diammoniononanoate + CO2 + ATP = (4R,5S)-dethiobiotin + ADP + phosphate + 3 H(+)</text>
        <dbReference type="Rhea" id="RHEA:15805"/>
        <dbReference type="ChEBI" id="CHEBI:15378"/>
        <dbReference type="ChEBI" id="CHEBI:16526"/>
        <dbReference type="ChEBI" id="CHEBI:30616"/>
        <dbReference type="ChEBI" id="CHEBI:43474"/>
        <dbReference type="ChEBI" id="CHEBI:149469"/>
        <dbReference type="ChEBI" id="CHEBI:149473"/>
        <dbReference type="ChEBI" id="CHEBI:456216"/>
        <dbReference type="EC" id="6.3.3.3"/>
    </reaction>
</comment>
<evidence type="ECO:0000256" key="3">
    <source>
        <dbReference type="ARBA" id="ARBA00022723"/>
    </source>
</evidence>
<proteinExistence type="inferred from homology"/>
<dbReference type="Gene3D" id="3.40.50.300">
    <property type="entry name" value="P-loop containing nucleotide triphosphate hydrolases"/>
    <property type="match status" value="1"/>
</dbReference>
<keyword evidence="6 9" id="KW-0067">ATP-binding</keyword>
<dbReference type="GO" id="GO:0005829">
    <property type="term" value="C:cytosol"/>
    <property type="evidence" value="ECO:0007669"/>
    <property type="project" value="TreeGrafter"/>
</dbReference>
<comment type="cofactor">
    <cofactor evidence="9">
        <name>Mg(2+)</name>
        <dbReference type="ChEBI" id="CHEBI:18420"/>
    </cofactor>
</comment>
<evidence type="ECO:0000313" key="10">
    <source>
        <dbReference type="EMBL" id="MBH0238499.1"/>
    </source>
</evidence>
<dbReference type="InterPro" id="IPR027417">
    <property type="entry name" value="P-loop_NTPase"/>
</dbReference>
<comment type="pathway">
    <text evidence="9">Cofactor biosynthesis; biotin biosynthesis; biotin from 7,8-diaminononanoate: step 1/2.</text>
</comment>
<dbReference type="SUPFAM" id="SSF52540">
    <property type="entry name" value="P-loop containing nucleoside triphosphate hydrolases"/>
    <property type="match status" value="1"/>
</dbReference>
<keyword evidence="11" id="KW-1185">Reference proteome</keyword>
<evidence type="ECO:0000256" key="8">
    <source>
        <dbReference type="ARBA" id="ARBA00047386"/>
    </source>
</evidence>
<feature type="active site" evidence="9">
    <location>
        <position position="32"/>
    </location>
</feature>
<dbReference type="HAMAP" id="MF_00336">
    <property type="entry name" value="BioD"/>
    <property type="match status" value="1"/>
</dbReference>
<dbReference type="GO" id="GO:0004141">
    <property type="term" value="F:dethiobiotin synthase activity"/>
    <property type="evidence" value="ECO:0007669"/>
    <property type="project" value="UniProtKB-UniRule"/>
</dbReference>
<name>A0A931I2Z8_9HYPH</name>
<comment type="subcellular location">
    <subcellularLocation>
        <location evidence="9">Cytoplasm</location>
    </subcellularLocation>
</comment>
<keyword evidence="2 9" id="KW-0436">Ligase</keyword>
<feature type="binding site" evidence="9">
    <location>
        <begin position="183"/>
        <end position="185"/>
    </location>
    <ligand>
        <name>ATP</name>
        <dbReference type="ChEBI" id="CHEBI:30616"/>
    </ligand>
</feature>
<evidence type="ECO:0000256" key="6">
    <source>
        <dbReference type="ARBA" id="ARBA00022840"/>
    </source>
</evidence>
<dbReference type="EMBL" id="JADZLT010000050">
    <property type="protein sequence ID" value="MBH0238499.1"/>
    <property type="molecule type" value="Genomic_DNA"/>
</dbReference>
<evidence type="ECO:0000256" key="4">
    <source>
        <dbReference type="ARBA" id="ARBA00022741"/>
    </source>
</evidence>
<feature type="binding site" evidence="9">
    <location>
        <position position="36"/>
    </location>
    <ligand>
        <name>substrate</name>
    </ligand>
</feature>
<dbReference type="Pfam" id="PF13500">
    <property type="entry name" value="AAA_26"/>
    <property type="match status" value="1"/>
</dbReference>
<dbReference type="Proteomes" id="UP000631694">
    <property type="component" value="Unassembled WGS sequence"/>
</dbReference>
<protein>
    <recommendedName>
        <fullName evidence="9">ATP-dependent dethiobiotin synthetase BioD</fullName>
        <ecNumber evidence="9">6.3.3.3</ecNumber>
    </recommendedName>
    <alternativeName>
        <fullName evidence="9">DTB synthetase</fullName>
        <shortName evidence="9">DTBS</shortName>
    </alternativeName>
    <alternativeName>
        <fullName evidence="9">Dethiobiotin synthase</fullName>
    </alternativeName>
</protein>
<evidence type="ECO:0000256" key="5">
    <source>
        <dbReference type="ARBA" id="ARBA00022756"/>
    </source>
</evidence>
<comment type="similarity">
    <text evidence="9">Belongs to the dethiobiotin synthetase family.</text>
</comment>
<evidence type="ECO:0000256" key="7">
    <source>
        <dbReference type="ARBA" id="ARBA00022842"/>
    </source>
</evidence>
<comment type="subunit">
    <text evidence="9">Homodimer.</text>
</comment>
<evidence type="ECO:0000313" key="11">
    <source>
        <dbReference type="Proteomes" id="UP000631694"/>
    </source>
</evidence>
<feature type="binding site" evidence="9">
    <location>
        <position position="99"/>
    </location>
    <ligand>
        <name>Mg(2+)</name>
        <dbReference type="ChEBI" id="CHEBI:18420"/>
    </ligand>
</feature>
<keyword evidence="1 9" id="KW-0963">Cytoplasm</keyword>
<evidence type="ECO:0000256" key="2">
    <source>
        <dbReference type="ARBA" id="ARBA00022598"/>
    </source>
</evidence>
<comment type="function">
    <text evidence="9">Catalyzes a mechanistically unusual reaction, the ATP-dependent insertion of CO2 between the N7 and N8 nitrogen atoms of 7,8-diaminopelargonic acid (DAPA, also called 7,8-diammoniononanoate) to form a ureido ring.</text>
</comment>
<comment type="caution">
    <text evidence="9">Lacks conserved residue(s) required for the propagation of feature annotation.</text>
</comment>
<dbReference type="InterPro" id="IPR004472">
    <property type="entry name" value="DTB_synth_BioD"/>
</dbReference>
<dbReference type="AlphaFoldDB" id="A0A931I2Z8"/>
<dbReference type="GO" id="GO:0000287">
    <property type="term" value="F:magnesium ion binding"/>
    <property type="evidence" value="ECO:0007669"/>
    <property type="project" value="UniProtKB-UniRule"/>
</dbReference>
<dbReference type="EC" id="6.3.3.3" evidence="9"/>
<gene>
    <name evidence="9 10" type="primary">bioD</name>
    <name evidence="10" type="ORF">I5731_11750</name>
</gene>
<keyword evidence="5 9" id="KW-0093">Biotin biosynthesis</keyword>
<dbReference type="GO" id="GO:0005524">
    <property type="term" value="F:ATP binding"/>
    <property type="evidence" value="ECO:0007669"/>
    <property type="project" value="UniProtKB-UniRule"/>
</dbReference>